<dbReference type="InterPro" id="IPR036188">
    <property type="entry name" value="FAD/NAD-bd_sf"/>
</dbReference>
<dbReference type="Gene3D" id="3.30.9.10">
    <property type="entry name" value="D-Amino Acid Oxidase, subunit A, domain 2"/>
    <property type="match status" value="1"/>
</dbReference>
<reference evidence="8 9" key="1">
    <citation type="submission" date="2015-05" db="EMBL/GenBank/DDBJ databases">
        <title>Distinctive expansion of gene families associated with plant cell wall degradation and secondary metabolism in the genomes of grapevine trunk pathogens.</title>
        <authorList>
            <person name="Lawrence D.P."/>
            <person name="Travadon R."/>
            <person name="Rolshausen P.E."/>
            <person name="Baumgartner K."/>
        </authorList>
    </citation>
    <scope>NUCLEOTIDE SEQUENCE [LARGE SCALE GENOMIC DNA]</scope>
    <source>
        <strain evidence="8">DA912</strain>
    </source>
</reference>
<dbReference type="Proteomes" id="UP000034680">
    <property type="component" value="Unassembled WGS sequence"/>
</dbReference>
<gene>
    <name evidence="8" type="ORF">UCDDA912_g09990</name>
</gene>
<sequence length="443" mass="48397">MEPTVLIIGAGTFGTSTAYHLAQTYRDASRVTIIDREGSPPTKAAAIDINRIIRADYPSTLYCNLANEAIHAWFWSSELGPCFHRVGWLRLNEEGSDLQGRIFATLRGRGTHIMQDVPLGDLGRRWDGLLGGTETAGFGSAYLNPDAGWVDAASATARFMATATGKGVRRVVGDVVELLFDTKTGRVGGCRTADGRRFKADKVVLAVGGWTSALLAPVEGALKVPEEDSVERQAQATAIVSAYYRVSDSDVGRMAKVEMPCVIYGQVGEVIPASKGKGLLKYNNSATRLINTVTSQSGRKISVPPPDRDQKDVPEGLRRETEAILTSKLMPSFARGNPEYWRICWDSTTPSEDLLLCEHPKVKSLYVITGGTFCGYKFLPNIGKYMLNVLNGQSNGQEKDKAWGWKSSAELEAARRGNKGVEQREFEEFVGKSPSRPNDQARL</sequence>
<dbReference type="PANTHER" id="PTHR10961:SF37">
    <property type="entry name" value="FAD DEPENDENT OXIDOREDUCTASE DOMAIN-CONTAINING PROTEIN"/>
    <property type="match status" value="1"/>
</dbReference>
<evidence type="ECO:0000259" key="7">
    <source>
        <dbReference type="Pfam" id="PF01266"/>
    </source>
</evidence>
<proteinExistence type="inferred from homology"/>
<keyword evidence="3" id="KW-0285">Flavoprotein</keyword>
<name>A0A0G2F779_9PEZI</name>
<feature type="compositionally biased region" description="Basic and acidic residues" evidence="6">
    <location>
        <begin position="306"/>
        <end position="316"/>
    </location>
</feature>
<evidence type="ECO:0000313" key="9">
    <source>
        <dbReference type="Proteomes" id="UP000034680"/>
    </source>
</evidence>
<comment type="cofactor">
    <cofactor evidence="1">
        <name>FAD</name>
        <dbReference type="ChEBI" id="CHEBI:57692"/>
    </cofactor>
</comment>
<dbReference type="GO" id="GO:0051698">
    <property type="term" value="F:saccharopine oxidase activity"/>
    <property type="evidence" value="ECO:0007669"/>
    <property type="project" value="TreeGrafter"/>
</dbReference>
<dbReference type="InterPro" id="IPR006076">
    <property type="entry name" value="FAD-dep_OxRdtase"/>
</dbReference>
<accession>A0A0G2F779</accession>
<dbReference type="SUPFAM" id="SSF51905">
    <property type="entry name" value="FAD/NAD(P)-binding domain"/>
    <property type="match status" value="1"/>
</dbReference>
<evidence type="ECO:0000313" key="8">
    <source>
        <dbReference type="EMBL" id="KKY30079.1"/>
    </source>
</evidence>
<dbReference type="GO" id="GO:0050660">
    <property type="term" value="F:flavin adenine dinucleotide binding"/>
    <property type="evidence" value="ECO:0007669"/>
    <property type="project" value="InterPro"/>
</dbReference>
<evidence type="ECO:0000256" key="5">
    <source>
        <dbReference type="ARBA" id="ARBA00023002"/>
    </source>
</evidence>
<keyword evidence="9" id="KW-1185">Reference proteome</keyword>
<dbReference type="InterPro" id="IPR045170">
    <property type="entry name" value="MTOX"/>
</dbReference>
<keyword evidence="5" id="KW-0560">Oxidoreductase</keyword>
<organism evidence="8 9">
    <name type="scientific">Diaporthe ampelina</name>
    <dbReference type="NCBI Taxonomy" id="1214573"/>
    <lineage>
        <taxon>Eukaryota</taxon>
        <taxon>Fungi</taxon>
        <taxon>Dikarya</taxon>
        <taxon>Ascomycota</taxon>
        <taxon>Pezizomycotina</taxon>
        <taxon>Sordariomycetes</taxon>
        <taxon>Sordariomycetidae</taxon>
        <taxon>Diaporthales</taxon>
        <taxon>Diaporthaceae</taxon>
        <taxon>Diaporthe</taxon>
    </lineage>
</organism>
<feature type="region of interest" description="Disordered" evidence="6">
    <location>
        <begin position="296"/>
        <end position="316"/>
    </location>
</feature>
<comment type="similarity">
    <text evidence="2">Belongs to the MSOX/MTOX family.</text>
</comment>
<evidence type="ECO:0000256" key="6">
    <source>
        <dbReference type="SAM" id="MobiDB-lite"/>
    </source>
</evidence>
<feature type="domain" description="FAD dependent oxidoreductase" evidence="7">
    <location>
        <begin position="5"/>
        <end position="386"/>
    </location>
</feature>
<dbReference type="PANTHER" id="PTHR10961">
    <property type="entry name" value="PEROXISOMAL SARCOSINE OXIDASE"/>
    <property type="match status" value="1"/>
</dbReference>
<reference evidence="8 9" key="2">
    <citation type="submission" date="2015-05" db="EMBL/GenBank/DDBJ databases">
        <authorList>
            <person name="Morales-Cruz A."/>
            <person name="Amrine K.C."/>
            <person name="Cantu D."/>
        </authorList>
    </citation>
    <scope>NUCLEOTIDE SEQUENCE [LARGE SCALE GENOMIC DNA]</scope>
    <source>
        <strain evidence="8">DA912</strain>
    </source>
</reference>
<evidence type="ECO:0000256" key="3">
    <source>
        <dbReference type="ARBA" id="ARBA00022630"/>
    </source>
</evidence>
<dbReference type="EMBL" id="LCUC01000538">
    <property type="protein sequence ID" value="KKY30079.1"/>
    <property type="molecule type" value="Genomic_DNA"/>
</dbReference>
<feature type="compositionally biased region" description="Basic and acidic residues" evidence="6">
    <location>
        <begin position="414"/>
        <end position="430"/>
    </location>
</feature>
<dbReference type="GO" id="GO:0008115">
    <property type="term" value="F:sarcosine oxidase activity"/>
    <property type="evidence" value="ECO:0007669"/>
    <property type="project" value="TreeGrafter"/>
</dbReference>
<protein>
    <submittedName>
        <fullName evidence="8">Putative fructosyl amino acid oxidase</fullName>
    </submittedName>
</protein>
<keyword evidence="4" id="KW-0274">FAD</keyword>
<evidence type="ECO:0000256" key="1">
    <source>
        <dbReference type="ARBA" id="ARBA00001974"/>
    </source>
</evidence>
<dbReference type="Gene3D" id="3.50.50.60">
    <property type="entry name" value="FAD/NAD(P)-binding domain"/>
    <property type="match status" value="1"/>
</dbReference>
<dbReference type="OrthoDB" id="2219495at2759"/>
<dbReference type="Pfam" id="PF01266">
    <property type="entry name" value="DAO"/>
    <property type="match status" value="1"/>
</dbReference>
<comment type="caution">
    <text evidence="8">The sequence shown here is derived from an EMBL/GenBank/DDBJ whole genome shotgun (WGS) entry which is preliminary data.</text>
</comment>
<dbReference type="AlphaFoldDB" id="A0A0G2F779"/>
<dbReference type="STRING" id="1214573.A0A0G2F779"/>
<evidence type="ECO:0000256" key="2">
    <source>
        <dbReference type="ARBA" id="ARBA00010989"/>
    </source>
</evidence>
<evidence type="ECO:0000256" key="4">
    <source>
        <dbReference type="ARBA" id="ARBA00022827"/>
    </source>
</evidence>
<feature type="region of interest" description="Disordered" evidence="6">
    <location>
        <begin position="414"/>
        <end position="443"/>
    </location>
</feature>